<feature type="domain" description="Fido" evidence="1">
    <location>
        <begin position="57"/>
        <end position="217"/>
    </location>
</feature>
<reference evidence="2" key="1">
    <citation type="journal article" date="2012" name="Science">
        <title>Fermentation, hydrogen, and sulfur metabolism in multiple uncultivated bacterial phyla.</title>
        <authorList>
            <person name="Wrighton K.C."/>
            <person name="Thomas B.C."/>
            <person name="Sharon I."/>
            <person name="Miller C.S."/>
            <person name="Castelle C.J."/>
            <person name="VerBerkmoes N.C."/>
            <person name="Wilkins M.J."/>
            <person name="Hettich R.L."/>
            <person name="Lipton M.S."/>
            <person name="Williams K.H."/>
            <person name="Long P.E."/>
            <person name="Banfield J.F."/>
        </authorList>
    </citation>
    <scope>NUCLEOTIDE SEQUENCE [LARGE SCALE GENOMIC DNA]</scope>
</reference>
<accession>K2A379</accession>
<evidence type="ECO:0000259" key="1">
    <source>
        <dbReference type="PROSITE" id="PS51459"/>
    </source>
</evidence>
<organism evidence="2">
    <name type="scientific">uncultured bacterium</name>
    <name type="common">gcode 4</name>
    <dbReference type="NCBI Taxonomy" id="1234023"/>
    <lineage>
        <taxon>Bacteria</taxon>
        <taxon>environmental samples</taxon>
    </lineage>
</organism>
<protein>
    <recommendedName>
        <fullName evidence="1">Fido domain-containing protein</fullName>
    </recommendedName>
</protein>
<gene>
    <name evidence="2" type="ORF">ACD_71C00124G0006</name>
</gene>
<dbReference type="EMBL" id="AMFJ01028855">
    <property type="protein sequence ID" value="EKD44479.1"/>
    <property type="molecule type" value="Genomic_DNA"/>
</dbReference>
<name>K2A379_9BACT</name>
<dbReference type="InterPro" id="IPR003812">
    <property type="entry name" value="Fido"/>
</dbReference>
<evidence type="ECO:0000313" key="2">
    <source>
        <dbReference type="EMBL" id="EKD44479.1"/>
    </source>
</evidence>
<sequence>MFPEIKSIIVTAYDHYLQEVLSKNLPEKHEELRWMFDAHMGNIAKYCMDGYMNAPELTEVFIKWLHKSFYPPGYKIDTIIGWKKVHMIPGKYKIYDNGIDSLLEPGMVNAFAPSRDTKKAVRELIQNFNENIKKQLTMQEKKDLFLWFVLDFSLIHPFGDWNGRLTVILLDLMLAKYGMVPMNLHAIKEKSYFEWLAAVEKTMKTRDLKYMYEIIKKYSE</sequence>
<dbReference type="PROSITE" id="PS51459">
    <property type="entry name" value="FIDO"/>
    <property type="match status" value="1"/>
</dbReference>
<dbReference type="AlphaFoldDB" id="K2A379"/>
<comment type="caution">
    <text evidence="2">The sequence shown here is derived from an EMBL/GenBank/DDBJ whole genome shotgun (WGS) entry which is preliminary data.</text>
</comment>
<proteinExistence type="predicted"/>
<dbReference type="InterPro" id="IPR036597">
    <property type="entry name" value="Fido-like_dom_sf"/>
</dbReference>
<dbReference type="SUPFAM" id="SSF140931">
    <property type="entry name" value="Fic-like"/>
    <property type="match status" value="1"/>
</dbReference>
<dbReference type="Gene3D" id="1.10.3290.10">
    <property type="entry name" value="Fido-like domain"/>
    <property type="match status" value="1"/>
</dbReference>